<dbReference type="InterPro" id="IPR051283">
    <property type="entry name" value="Sec_Metabolite_Acyltrans"/>
</dbReference>
<proteinExistence type="predicted"/>
<gene>
    <name evidence="2" type="ORF">C5167_018164</name>
</gene>
<evidence type="ECO:0000313" key="2">
    <source>
        <dbReference type="EMBL" id="RZC49733.1"/>
    </source>
</evidence>
<dbReference type="EMBL" id="CM010716">
    <property type="protein sequence ID" value="RZC49733.1"/>
    <property type="molecule type" value="Genomic_DNA"/>
</dbReference>
<dbReference type="STRING" id="3469.A0A4Y7ILG3"/>
<dbReference type="InterPro" id="IPR023213">
    <property type="entry name" value="CAT-like_dom_sf"/>
</dbReference>
<evidence type="ECO:0000256" key="1">
    <source>
        <dbReference type="ARBA" id="ARBA00022679"/>
    </source>
</evidence>
<dbReference type="OMA" id="WFFEEIE"/>
<dbReference type="Proteomes" id="UP000316621">
    <property type="component" value="Chromosome 2"/>
</dbReference>
<dbReference type="Pfam" id="PF02458">
    <property type="entry name" value="Transferase"/>
    <property type="match status" value="1"/>
</dbReference>
<keyword evidence="1" id="KW-0808">Transferase</keyword>
<protein>
    <submittedName>
        <fullName evidence="2">Uncharacterized protein</fullName>
    </submittedName>
</protein>
<dbReference type="PANTHER" id="PTHR31896">
    <property type="entry name" value="FAMILY REGULATORY PROTEIN, PUTATIVE (AFU_ORTHOLOGUE AFUA_3G14730)-RELATED"/>
    <property type="match status" value="1"/>
</dbReference>
<accession>A0A4Y7ILG3</accession>
<organism evidence="2 3">
    <name type="scientific">Papaver somniferum</name>
    <name type="common">Opium poppy</name>
    <dbReference type="NCBI Taxonomy" id="3469"/>
    <lineage>
        <taxon>Eukaryota</taxon>
        <taxon>Viridiplantae</taxon>
        <taxon>Streptophyta</taxon>
        <taxon>Embryophyta</taxon>
        <taxon>Tracheophyta</taxon>
        <taxon>Spermatophyta</taxon>
        <taxon>Magnoliopsida</taxon>
        <taxon>Ranunculales</taxon>
        <taxon>Papaveraceae</taxon>
        <taxon>Papaveroideae</taxon>
        <taxon>Papaver</taxon>
    </lineage>
</organism>
<evidence type="ECO:0000313" key="3">
    <source>
        <dbReference type="Proteomes" id="UP000316621"/>
    </source>
</evidence>
<dbReference type="AlphaFoldDB" id="A0A4Y7ILG3"/>
<name>A0A4Y7ILG3_PAPSO</name>
<dbReference type="PANTHER" id="PTHR31896:SF43">
    <property type="entry name" value="PROTEIN ENHANCED PSEUDOMONAS SUSCEPTIBILITY 1"/>
    <property type="match status" value="1"/>
</dbReference>
<reference evidence="2 3" key="1">
    <citation type="journal article" date="2018" name="Science">
        <title>The opium poppy genome and morphinan production.</title>
        <authorList>
            <person name="Guo L."/>
            <person name="Winzer T."/>
            <person name="Yang X."/>
            <person name="Li Y."/>
            <person name="Ning Z."/>
            <person name="He Z."/>
            <person name="Teodor R."/>
            <person name="Lu Y."/>
            <person name="Bowser T.A."/>
            <person name="Graham I.A."/>
            <person name="Ye K."/>
        </authorList>
    </citation>
    <scope>NUCLEOTIDE SEQUENCE [LARGE SCALE GENOMIC DNA]</scope>
    <source>
        <strain evidence="3">cv. HN1</strain>
        <tissue evidence="2">Leaves</tissue>
    </source>
</reference>
<sequence length="473" mass="52589">MRSMDVRRVSTTNIRPASYIIQQASDTHKRIDLNPMDLLFLNIAYMQKGFLFTKQHEEGKSIKDKISHLKTSLSHTLDHFFPLAGRLGIEKHEDDGNTISIYINCNSEGAEFVHATADVSVEDIVSPTYVPQAVIDRMFLLTGVRNCQGQSHPLLSIQVTELIDGVFIGCSANHSVCDGTSFWKFINAWSEITSSSGNHTYSHPSPVFERWFINETDCPIRLHLSSVHDKLSAKKNITGTDEVPSLDLVEKCFHFTKSNIAALKERANLEIVSGTKQNMVISSLQAILAFVWTAVVRSRSCLNDNWDESRELELRLLMNNRTKLVPPLLETYFGNSIARGVVTVKEGQLVKGSGFGFLASVLNGVVNSNNFKKSRNFIESWIEKPLMPVPGGNTGIVGNVFVARSSQWFNMYGNNFGWGRPIAVRTGANGKSYGITTVNPGPVEESVAIEICLPIEVFKAMENDAEFMEAFSS</sequence>
<dbReference type="Gramene" id="RZC49733">
    <property type="protein sequence ID" value="RZC49733"/>
    <property type="gene ID" value="C5167_018164"/>
</dbReference>
<dbReference type="Gene3D" id="3.30.559.10">
    <property type="entry name" value="Chloramphenicol acetyltransferase-like domain"/>
    <property type="match status" value="2"/>
</dbReference>
<keyword evidence="3" id="KW-1185">Reference proteome</keyword>
<dbReference type="GO" id="GO:0016740">
    <property type="term" value="F:transferase activity"/>
    <property type="evidence" value="ECO:0007669"/>
    <property type="project" value="UniProtKB-KW"/>
</dbReference>